<feature type="region of interest" description="Disordered" evidence="8">
    <location>
        <begin position="1"/>
        <end position="48"/>
    </location>
</feature>
<dbReference type="GeneID" id="126911040"/>
<feature type="compositionally biased region" description="Polar residues" evidence="8">
    <location>
        <begin position="272"/>
        <end position="286"/>
    </location>
</feature>
<dbReference type="Gene3D" id="3.10.20.370">
    <property type="match status" value="1"/>
</dbReference>
<evidence type="ECO:0000313" key="11">
    <source>
        <dbReference type="RefSeq" id="XP_050551822.1"/>
    </source>
</evidence>
<dbReference type="FunFam" id="3.30.70.270:FF:000020">
    <property type="entry name" value="Transposon Tf2-6 polyprotein-like Protein"/>
    <property type="match status" value="1"/>
</dbReference>
<dbReference type="PANTHER" id="PTHR37984:SF5">
    <property type="entry name" value="PROTEIN NYNRIN-LIKE"/>
    <property type="match status" value="1"/>
</dbReference>
<dbReference type="GO" id="GO:0008270">
    <property type="term" value="F:zinc ion binding"/>
    <property type="evidence" value="ECO:0007669"/>
    <property type="project" value="InterPro"/>
</dbReference>
<evidence type="ECO:0000313" key="10">
    <source>
        <dbReference type="Proteomes" id="UP000829999"/>
    </source>
</evidence>
<dbReference type="GO" id="GO:0004519">
    <property type="term" value="F:endonuclease activity"/>
    <property type="evidence" value="ECO:0007669"/>
    <property type="project" value="UniProtKB-KW"/>
</dbReference>
<dbReference type="Pfam" id="PF17921">
    <property type="entry name" value="Integrase_H2C2"/>
    <property type="match status" value="1"/>
</dbReference>
<evidence type="ECO:0000256" key="1">
    <source>
        <dbReference type="ARBA" id="ARBA00012493"/>
    </source>
</evidence>
<dbReference type="SUPFAM" id="SSF56672">
    <property type="entry name" value="DNA/RNA polymerases"/>
    <property type="match status" value="1"/>
</dbReference>
<dbReference type="InterPro" id="IPR000477">
    <property type="entry name" value="RT_dom"/>
</dbReference>
<dbReference type="CDD" id="cd09274">
    <property type="entry name" value="RNase_HI_RT_Ty3"/>
    <property type="match status" value="1"/>
</dbReference>
<dbReference type="GO" id="GO:0003964">
    <property type="term" value="F:RNA-directed DNA polymerase activity"/>
    <property type="evidence" value="ECO:0007669"/>
    <property type="project" value="UniProtKB-KW"/>
</dbReference>
<evidence type="ECO:0000256" key="4">
    <source>
        <dbReference type="ARBA" id="ARBA00022722"/>
    </source>
</evidence>
<dbReference type="GO" id="GO:0016787">
    <property type="term" value="F:hydrolase activity"/>
    <property type="evidence" value="ECO:0007669"/>
    <property type="project" value="UniProtKB-KW"/>
</dbReference>
<dbReference type="SUPFAM" id="SSF57756">
    <property type="entry name" value="Retrovirus zinc finger-like domains"/>
    <property type="match status" value="1"/>
</dbReference>
<dbReference type="SUPFAM" id="SSF50630">
    <property type="entry name" value="Acid proteases"/>
    <property type="match status" value="1"/>
</dbReference>
<dbReference type="Gene3D" id="4.10.60.10">
    <property type="entry name" value="Zinc finger, CCHC-type"/>
    <property type="match status" value="1"/>
</dbReference>
<feature type="compositionally biased region" description="Low complexity" evidence="8">
    <location>
        <begin position="289"/>
        <end position="308"/>
    </location>
</feature>
<dbReference type="InterPro" id="IPR036397">
    <property type="entry name" value="RNaseH_sf"/>
</dbReference>
<gene>
    <name evidence="11" type="primary">LOC126911040</name>
</gene>
<feature type="domain" description="Reverse transcriptase" evidence="9">
    <location>
        <begin position="603"/>
        <end position="805"/>
    </location>
</feature>
<dbReference type="InterPro" id="IPR041373">
    <property type="entry name" value="RT_RNaseH"/>
</dbReference>
<dbReference type="Proteomes" id="UP000829999">
    <property type="component" value="Chromosome 9"/>
</dbReference>
<keyword evidence="3" id="KW-0548">Nucleotidyltransferase</keyword>
<feature type="region of interest" description="Disordered" evidence="8">
    <location>
        <begin position="247"/>
        <end position="310"/>
    </location>
</feature>
<dbReference type="InterPro" id="IPR043128">
    <property type="entry name" value="Rev_trsase/Diguanyl_cyclase"/>
</dbReference>
<dbReference type="AlphaFoldDB" id="A0A9R0EW75"/>
<dbReference type="Pfam" id="PF00078">
    <property type="entry name" value="RVT_1"/>
    <property type="match status" value="1"/>
</dbReference>
<dbReference type="InterPro" id="IPR043502">
    <property type="entry name" value="DNA/RNA_pol_sf"/>
</dbReference>
<evidence type="ECO:0000256" key="7">
    <source>
        <dbReference type="ARBA" id="ARBA00022918"/>
    </source>
</evidence>
<dbReference type="EC" id="2.7.7.49" evidence="1"/>
<accession>A0A9R0EW75</accession>
<dbReference type="InterPro" id="IPR050951">
    <property type="entry name" value="Retrovirus_Pol_polyprotein"/>
</dbReference>
<feature type="compositionally biased region" description="Polar residues" evidence="8">
    <location>
        <begin position="1"/>
        <end position="12"/>
    </location>
</feature>
<dbReference type="CDD" id="cd01647">
    <property type="entry name" value="RT_LTR"/>
    <property type="match status" value="1"/>
</dbReference>
<dbReference type="InterPro" id="IPR036875">
    <property type="entry name" value="Znf_CCHC_sf"/>
</dbReference>
<name>A0A9R0EW75_SPOFR</name>
<reference evidence="11" key="1">
    <citation type="submission" date="2025-08" db="UniProtKB">
        <authorList>
            <consortium name="RefSeq"/>
        </authorList>
    </citation>
    <scope>IDENTIFICATION</scope>
    <source>
        <tissue evidence="11">Whole larval tissue</tissue>
    </source>
</reference>
<keyword evidence="10" id="KW-1185">Reference proteome</keyword>
<evidence type="ECO:0000256" key="5">
    <source>
        <dbReference type="ARBA" id="ARBA00022759"/>
    </source>
</evidence>
<dbReference type="InterPro" id="IPR041588">
    <property type="entry name" value="Integrase_H2C2"/>
</dbReference>
<sequence>MPKTRGQTAIENRSSDSDEEFTDTRVAGTAADDNMAAASPTTTDRRDTNTITMSEDQLSRILASVMRGSTQPPAAGVHAVHTAQSNFTRCTARFDGAACNADVVEAFIESVLVYKECAGVSDDHALRGLPMLLTGDAAVWWRGVRPTVESWDDALRRLRFMYGAARPAHRVLRDIFATEQQSESADVYISRVRANISRLPYPLPEQMQLDIVYGLLHRRIRKRVPRDSVSSVDCLLERARYVEEMLGEANQSSTSSHNNNTANTNLRDKDNPSTSTGKNINPQTAAVKNVNPQTTTSNSSSNIDSRSATSKRVRPRCARCKRFGHTTDECKSKGNELACYGCGREGVIRSKCPTCKGKCKEDAPTAAADGKVSFQSAYTHDSSTSQPTINIEVASLLGVAVLDTGATESLASPGLYAILLKNGTSFTSGRRTIGLADGTQHTRDVLLCDTNVVVRGRIVPTTFIVIPGAENRTLLGQDFITKSGILLDLQRGCWYFSDSTKVKVPFVRSYSLMSTSDADLMQVNTTGLALRENEGSKLSPAQRTQLNQLIISKAARFATEGPATSYATHHIRVGERQEPTASPPYRMSAGKKQLLDGELEKLLRADVIEECESLWAANVVLVKKKDGGVRLCVDYRKLNAVTEPDRYPLPRIEDVLHAAKTTAYMSTLDLHSGYFQVSVAEEDRDKTAFVTPSGTYRFKRMPMGLRNSGATFQRLIDRFRSNLVVPAQTLETSDGAVTSSDPRGGGRSVSILGYLDDLIVLSPTFEQHLEDLEAVFDRLDKFNLRVNRKKSCFACDSVRFLGHIIVPGGLQVDPEKTSAIADMPAPKNERQLKGFLATSSWFRRFVPNYAAVAKPLTDLLKKNSSWRWHEEQQAAFEHIKRLLVTAPILRQADESKPFSLNTDSSSYCLGAVLMQGEGPDERPVEYASRLLLPAERNYTTTEREALAVVWAVTKFRGYIEGSEVIVKSDHQPLRWLMSLKSPSGRLARWALTLQAYNLQIQYTPGKVNVIADALSRPACCEKDPGGCEVCLVTVDIPHRAPTDVRDNQLKDPELKTIVEDLEDSDPSRGRGWSERGYLMSDGVLYRCAPETDDADSACLVVPSHEREGILADFHDAPTAGHFGVEKTLQRIRARYFWVGMRTFVADYVRRCAACQRYKADNKKPAGLLQTPAATRRFEVVSVDLFGPLPKTAKGNRWILIIEDVCTHWVELFALETATSVECAEINRRSLLEVWSPA</sequence>
<dbReference type="SUPFAM" id="SSF53098">
    <property type="entry name" value="Ribonuclease H-like"/>
    <property type="match status" value="1"/>
</dbReference>
<dbReference type="PANTHER" id="PTHR37984">
    <property type="entry name" value="PROTEIN CBG26694"/>
    <property type="match status" value="1"/>
</dbReference>
<dbReference type="RefSeq" id="XP_050551822.1">
    <property type="nucleotide sequence ID" value="XM_050695865.1"/>
</dbReference>
<dbReference type="FunFam" id="3.10.20.370:FF:000001">
    <property type="entry name" value="Retrovirus-related Pol polyprotein from transposon 17.6-like protein"/>
    <property type="match status" value="1"/>
</dbReference>
<dbReference type="Gene3D" id="3.30.70.270">
    <property type="match status" value="2"/>
</dbReference>
<dbReference type="GO" id="GO:0003676">
    <property type="term" value="F:nucleic acid binding"/>
    <property type="evidence" value="ECO:0007669"/>
    <property type="project" value="InterPro"/>
</dbReference>
<keyword evidence="6" id="KW-0378">Hydrolase</keyword>
<evidence type="ECO:0000256" key="3">
    <source>
        <dbReference type="ARBA" id="ARBA00022695"/>
    </source>
</evidence>
<keyword evidence="5" id="KW-0255">Endonuclease</keyword>
<dbReference type="OrthoDB" id="4369127at2759"/>
<dbReference type="PROSITE" id="PS50878">
    <property type="entry name" value="RT_POL"/>
    <property type="match status" value="1"/>
</dbReference>
<protein>
    <recommendedName>
        <fullName evidence="1">RNA-directed DNA polymerase</fullName>
        <ecNumber evidence="1">2.7.7.49</ecNumber>
    </recommendedName>
</protein>
<dbReference type="FunFam" id="1.10.340.70:FF:000001">
    <property type="entry name" value="Retrovirus-related Pol polyprotein from transposon gypsy-like Protein"/>
    <property type="match status" value="1"/>
</dbReference>
<evidence type="ECO:0000256" key="8">
    <source>
        <dbReference type="SAM" id="MobiDB-lite"/>
    </source>
</evidence>
<dbReference type="InterPro" id="IPR012337">
    <property type="entry name" value="RNaseH-like_sf"/>
</dbReference>
<evidence type="ECO:0000259" key="9">
    <source>
        <dbReference type="PROSITE" id="PS50878"/>
    </source>
</evidence>
<keyword evidence="2" id="KW-0808">Transferase</keyword>
<dbReference type="Gene3D" id="1.10.340.70">
    <property type="match status" value="1"/>
</dbReference>
<evidence type="ECO:0000256" key="2">
    <source>
        <dbReference type="ARBA" id="ARBA00022679"/>
    </source>
</evidence>
<organism evidence="10 11">
    <name type="scientific">Spodoptera frugiperda</name>
    <name type="common">Fall armyworm</name>
    <dbReference type="NCBI Taxonomy" id="7108"/>
    <lineage>
        <taxon>Eukaryota</taxon>
        <taxon>Metazoa</taxon>
        <taxon>Ecdysozoa</taxon>
        <taxon>Arthropoda</taxon>
        <taxon>Hexapoda</taxon>
        <taxon>Insecta</taxon>
        <taxon>Pterygota</taxon>
        <taxon>Neoptera</taxon>
        <taxon>Endopterygota</taxon>
        <taxon>Lepidoptera</taxon>
        <taxon>Glossata</taxon>
        <taxon>Ditrysia</taxon>
        <taxon>Noctuoidea</taxon>
        <taxon>Noctuidae</taxon>
        <taxon>Amphipyrinae</taxon>
        <taxon>Spodoptera</taxon>
    </lineage>
</organism>
<keyword evidence="4" id="KW-0540">Nuclease</keyword>
<dbReference type="Pfam" id="PF17917">
    <property type="entry name" value="RT_RNaseH"/>
    <property type="match status" value="1"/>
</dbReference>
<dbReference type="Gene3D" id="2.40.70.10">
    <property type="entry name" value="Acid Proteases"/>
    <property type="match status" value="1"/>
</dbReference>
<dbReference type="SMART" id="SM00343">
    <property type="entry name" value="ZnF_C2HC"/>
    <property type="match status" value="2"/>
</dbReference>
<dbReference type="InterPro" id="IPR021109">
    <property type="entry name" value="Peptidase_aspartic_dom_sf"/>
</dbReference>
<feature type="compositionally biased region" description="Low complexity" evidence="8">
    <location>
        <begin position="250"/>
        <end position="265"/>
    </location>
</feature>
<feature type="compositionally biased region" description="Low complexity" evidence="8">
    <location>
        <begin position="27"/>
        <end position="42"/>
    </location>
</feature>
<dbReference type="Gene3D" id="3.30.420.10">
    <property type="entry name" value="Ribonuclease H-like superfamily/Ribonuclease H"/>
    <property type="match status" value="1"/>
</dbReference>
<dbReference type="Gene3D" id="3.10.10.10">
    <property type="entry name" value="HIV Type 1 Reverse Transcriptase, subunit A, domain 1"/>
    <property type="match status" value="1"/>
</dbReference>
<dbReference type="InterPro" id="IPR001878">
    <property type="entry name" value="Znf_CCHC"/>
</dbReference>
<dbReference type="GO" id="GO:0042575">
    <property type="term" value="C:DNA polymerase complex"/>
    <property type="evidence" value="ECO:0007669"/>
    <property type="project" value="UniProtKB-ARBA"/>
</dbReference>
<keyword evidence="7" id="KW-0695">RNA-directed DNA polymerase</keyword>
<proteinExistence type="predicted"/>
<evidence type="ECO:0000256" key="6">
    <source>
        <dbReference type="ARBA" id="ARBA00022801"/>
    </source>
</evidence>